<dbReference type="Pfam" id="PF04113">
    <property type="entry name" value="Gpi16"/>
    <property type="match status" value="2"/>
</dbReference>
<proteinExistence type="predicted"/>
<gene>
    <name evidence="3" type="ORF">CVLEPA_LOCUS28826</name>
</gene>
<organism evidence="3 4">
    <name type="scientific">Clavelina lepadiformis</name>
    <name type="common">Light-bulb sea squirt</name>
    <name type="synonym">Ascidia lepadiformis</name>
    <dbReference type="NCBI Taxonomy" id="159417"/>
    <lineage>
        <taxon>Eukaryota</taxon>
        <taxon>Metazoa</taxon>
        <taxon>Chordata</taxon>
        <taxon>Tunicata</taxon>
        <taxon>Ascidiacea</taxon>
        <taxon>Aplousobranchia</taxon>
        <taxon>Clavelinidae</taxon>
        <taxon>Clavelina</taxon>
    </lineage>
</organism>
<dbReference type="InterPro" id="IPR007245">
    <property type="entry name" value="PIG-T"/>
</dbReference>
<reference evidence="3 4" key="1">
    <citation type="submission" date="2024-02" db="EMBL/GenBank/DDBJ databases">
        <authorList>
            <person name="Daric V."/>
            <person name="Darras S."/>
        </authorList>
    </citation>
    <scope>NUCLEOTIDE SEQUENCE [LARGE SCALE GENOMIC DNA]</scope>
</reference>
<keyword evidence="1" id="KW-0472">Membrane</keyword>
<feature type="signal peptide" evidence="2">
    <location>
        <begin position="1"/>
        <end position="22"/>
    </location>
</feature>
<dbReference type="PANTHER" id="PTHR12959">
    <property type="entry name" value="GPI TRANSAMIDASE COMPONENT PIG-T-RELATED"/>
    <property type="match status" value="1"/>
</dbReference>
<feature type="transmembrane region" description="Helical" evidence="1">
    <location>
        <begin position="484"/>
        <end position="503"/>
    </location>
</feature>
<keyword evidence="1" id="KW-1133">Transmembrane helix</keyword>
<evidence type="ECO:0000256" key="2">
    <source>
        <dbReference type="SAM" id="SignalP"/>
    </source>
</evidence>
<protein>
    <recommendedName>
        <fullName evidence="5">GPI transamidase component PIG-T</fullName>
    </recommendedName>
</protein>
<accession>A0ABP0GZ84</accession>
<evidence type="ECO:0000256" key="1">
    <source>
        <dbReference type="SAM" id="Phobius"/>
    </source>
</evidence>
<keyword evidence="2" id="KW-0732">Signal</keyword>
<dbReference type="EMBL" id="CAWYQH010000152">
    <property type="protein sequence ID" value="CAK8695565.1"/>
    <property type="molecule type" value="Genomic_DNA"/>
</dbReference>
<feature type="chain" id="PRO_5045391380" description="GPI transamidase component PIG-T" evidence="2">
    <location>
        <begin position="23"/>
        <end position="553"/>
    </location>
</feature>
<sequence>MQKNMLGLFVLIYFAMFCTCNGNENYEESLKLDMIDPELVYGFFNFTTTWNYEHWFAPRHYKLFPRSLGQLIQKYNIAELHFTMTQGLWRYKRWGFPDASSPTGAQLWVWFHKNTEDVDKNWVGFTNALSGLFCASLNFINKAVTVTPKISFRPVGVVEGGETDNTFLRYGTLSRENLCTENLTPWMKLLPCGSKAGPGALLNPSQLHHSKFLSIGLHFLHDCSEGGSCERRHVKLEQHISVVYDLRTLNLMPNFSLLSLFKKRVKPACPLSSRSVLMVRVIEGATISPALTESVGGFSVLNLHRLKSDSNVQVKGLKTPGVTTKLNHGVTNHCYLTGIGLEGGFVCSIVNHNNREIPIIFFQVVPWFLHTQVHTLKVVSRQNDIISPAWISYTPGKIRESPNIMELIVRLPSDSITELSFHFTKGFMTWIEHPPDANHGFYISPAVITTKTNDLNISKELHGSVQHIYSEAILVNIPVPDFSMPYNVICLVCTVLAISFGSFHNLATRRFHKLSPNEVSPVKKKFLSLIERFKSRKKKNVDESLASTAEKSS</sequence>
<evidence type="ECO:0000313" key="3">
    <source>
        <dbReference type="EMBL" id="CAK8695565.1"/>
    </source>
</evidence>
<keyword evidence="4" id="KW-1185">Reference proteome</keyword>
<dbReference type="Proteomes" id="UP001642483">
    <property type="component" value="Unassembled WGS sequence"/>
</dbReference>
<dbReference type="PANTHER" id="PTHR12959:SF11">
    <property type="entry name" value="GPI TRANSAMIDASE COMPONENT PIG-T"/>
    <property type="match status" value="1"/>
</dbReference>
<comment type="caution">
    <text evidence="3">The sequence shown here is derived from an EMBL/GenBank/DDBJ whole genome shotgun (WGS) entry which is preliminary data.</text>
</comment>
<name>A0ABP0GZ84_CLALP</name>
<evidence type="ECO:0000313" key="4">
    <source>
        <dbReference type="Proteomes" id="UP001642483"/>
    </source>
</evidence>
<evidence type="ECO:0008006" key="5">
    <source>
        <dbReference type="Google" id="ProtNLM"/>
    </source>
</evidence>
<keyword evidence="1" id="KW-0812">Transmembrane</keyword>